<dbReference type="GO" id="GO:0004601">
    <property type="term" value="F:peroxidase activity"/>
    <property type="evidence" value="ECO:0007669"/>
    <property type="project" value="UniProtKB-KW"/>
</dbReference>
<evidence type="ECO:0000256" key="2">
    <source>
        <dbReference type="ARBA" id="ARBA00022525"/>
    </source>
</evidence>
<dbReference type="GO" id="GO:0020037">
    <property type="term" value="F:heme binding"/>
    <property type="evidence" value="ECO:0007669"/>
    <property type="project" value="InterPro"/>
</dbReference>
<comment type="caution">
    <text evidence="5">The sequence shown here is derived from an EMBL/GenBank/DDBJ whole genome shotgun (WGS) entry which is preliminary data.</text>
</comment>
<dbReference type="GO" id="GO:0005576">
    <property type="term" value="C:extracellular region"/>
    <property type="evidence" value="ECO:0007669"/>
    <property type="project" value="UniProtKB-SubCell"/>
</dbReference>
<dbReference type="InterPro" id="IPR037120">
    <property type="entry name" value="Haem_peroxidase_sf_animal"/>
</dbReference>
<dbReference type="CDD" id="cd09819">
    <property type="entry name" value="An_peroxidase_bacterial_1"/>
    <property type="match status" value="1"/>
</dbReference>
<sequence length="539" mass="58480">MRLRRHPVTSAATNGPHSEAGPAAPTDPGRLTRRSLLVNSAGLAVVPMLAEATASAPVPAGNVSTPSTPAPPPRPLTLAGGRGHGVGDPRGSDIAVTTKRSTQARFGLMFPQLEPFAPDDDLLVALARQVIDPRPPLDDVSMSNDGFDNPYIPAGYTYLGQFIDHDMTRDPTPLPQQRVDPHALLNFDTPFFDLGSVYGRGPTSDPQLYDPDYPGMLRLGRSQGGPVDLPRAADGTAYIGDPRNDENLIIAQLQIAFIRLHNQFVAAGNGFAAAQRLTRWHYQWVIVHDFLPHILGSGVVEQMLRSGPHGTIAVDNRFYHPDDSRRPMMPIEYSVAAYRFGHSMIRAEYEMHESTTLPVFGPDGGDLRGSRPLPGNAWADWNYFYEIPDVEAPDDRNMTRTIDTQLSLPLSNLPPTVVAHIDGAILSLAERNLLRGKRLGLPAGQDVARAMGIPPIPNQRLGLADPRWGGRAPLWFYVLKEAELGGGCQLGPVGGRIVAEVILGLLARDRNSYFNAERPWSPASTPFSMGDLLVMAGAV</sequence>
<dbReference type="PANTHER" id="PTHR11475">
    <property type="entry name" value="OXIDASE/PEROXIDASE"/>
    <property type="match status" value="1"/>
</dbReference>
<proteinExistence type="predicted"/>
<keyword evidence="2" id="KW-0964">Secreted</keyword>
<dbReference type="GO" id="GO:0006979">
    <property type="term" value="P:response to oxidative stress"/>
    <property type="evidence" value="ECO:0007669"/>
    <property type="project" value="InterPro"/>
</dbReference>
<gene>
    <name evidence="5" type="ORF">TAE01_18140</name>
</gene>
<keyword evidence="6" id="KW-1185">Reference proteome</keyword>
<keyword evidence="5" id="KW-0560">Oxidoreductase</keyword>
<dbReference type="SUPFAM" id="SSF48113">
    <property type="entry name" value="Heme-dependent peroxidases"/>
    <property type="match status" value="1"/>
</dbReference>
<keyword evidence="5" id="KW-0575">Peroxidase</keyword>
<dbReference type="PANTHER" id="PTHR11475:SF4">
    <property type="entry name" value="CHORION PEROXIDASE"/>
    <property type="match status" value="1"/>
</dbReference>
<comment type="subcellular location">
    <subcellularLocation>
        <location evidence="1">Secreted</location>
    </subcellularLocation>
</comment>
<accession>A0A512D0L9</accession>
<dbReference type="AlphaFoldDB" id="A0A512D0L9"/>
<reference evidence="5 6" key="1">
    <citation type="submission" date="2019-07" db="EMBL/GenBank/DDBJ databases">
        <title>Whole genome shotgun sequence of Terrabacter aerolatus NBRC 106305.</title>
        <authorList>
            <person name="Hosoyama A."/>
            <person name="Uohara A."/>
            <person name="Ohji S."/>
            <person name="Ichikawa N."/>
        </authorList>
    </citation>
    <scope>NUCLEOTIDE SEQUENCE [LARGE SCALE GENOMIC DNA]</scope>
    <source>
        <strain evidence="5 6">NBRC 106305</strain>
    </source>
</reference>
<protein>
    <submittedName>
        <fullName evidence="5">Myeloperoxidase</fullName>
    </submittedName>
</protein>
<dbReference type="InterPro" id="IPR010255">
    <property type="entry name" value="Haem_peroxidase_sf"/>
</dbReference>
<evidence type="ECO:0000313" key="6">
    <source>
        <dbReference type="Proteomes" id="UP000321534"/>
    </source>
</evidence>
<feature type="region of interest" description="Disordered" evidence="4">
    <location>
        <begin position="1"/>
        <end position="30"/>
    </location>
</feature>
<organism evidence="5 6">
    <name type="scientific">Terrabacter aerolatus</name>
    <dbReference type="NCBI Taxonomy" id="422442"/>
    <lineage>
        <taxon>Bacteria</taxon>
        <taxon>Bacillati</taxon>
        <taxon>Actinomycetota</taxon>
        <taxon>Actinomycetes</taxon>
        <taxon>Micrococcales</taxon>
        <taxon>Intrasporangiaceae</taxon>
        <taxon>Terrabacter</taxon>
    </lineage>
</organism>
<evidence type="ECO:0000256" key="1">
    <source>
        <dbReference type="ARBA" id="ARBA00004613"/>
    </source>
</evidence>
<dbReference type="Pfam" id="PF03098">
    <property type="entry name" value="An_peroxidase"/>
    <property type="match status" value="1"/>
</dbReference>
<evidence type="ECO:0000256" key="3">
    <source>
        <dbReference type="ARBA" id="ARBA00023180"/>
    </source>
</evidence>
<keyword evidence="3" id="KW-0325">Glycoprotein</keyword>
<feature type="region of interest" description="Disordered" evidence="4">
    <location>
        <begin position="57"/>
        <end position="92"/>
    </location>
</feature>
<evidence type="ECO:0000256" key="4">
    <source>
        <dbReference type="SAM" id="MobiDB-lite"/>
    </source>
</evidence>
<evidence type="ECO:0000313" key="5">
    <source>
        <dbReference type="EMBL" id="GEO30004.1"/>
    </source>
</evidence>
<name>A0A512D0L9_9MICO</name>
<dbReference type="Gene3D" id="1.10.640.10">
    <property type="entry name" value="Haem peroxidase domain superfamily, animal type"/>
    <property type="match status" value="1"/>
</dbReference>
<dbReference type="Proteomes" id="UP000321534">
    <property type="component" value="Unassembled WGS sequence"/>
</dbReference>
<dbReference type="OrthoDB" id="105077at2"/>
<dbReference type="InterPro" id="IPR019791">
    <property type="entry name" value="Haem_peroxidase_animal"/>
</dbReference>
<dbReference type="EMBL" id="BJYX01000007">
    <property type="protein sequence ID" value="GEO30004.1"/>
    <property type="molecule type" value="Genomic_DNA"/>
</dbReference>